<keyword evidence="2" id="KW-1185">Reference proteome</keyword>
<proteinExistence type="predicted"/>
<comment type="caution">
    <text evidence="1">The sequence shown here is derived from an EMBL/GenBank/DDBJ whole genome shotgun (WGS) entry which is preliminary data.</text>
</comment>
<sequence length="304" mass="35099">FDISSGKDIENAISEICGTSVAHLEPERKKDLDKKAKNKLPGISNWFEWSWPITWEYSGCIRSRDIANIGAWTTFYPRDLEKLQLKLIEKPNPDIFTSSIPKNPWTISLPNDTDIRVKRLKKENIKEQLETHGILKDINMNRKELVKELELALAKETLEKTLASENLECSSISSLSKHVQNLPENEKSDAESNVSSRFFLWPLASGWALKSSQKYRKKGCGKQISKKVWNLLEEYFLEGNVNKSERHTTESMLTQLRQCVENGEIEKNEVPKLETIQNWISRYASQHRQEAAEIIARVREKSKI</sequence>
<dbReference type="Proteomes" id="UP000266673">
    <property type="component" value="Unassembled WGS sequence"/>
</dbReference>
<reference evidence="1 2" key="1">
    <citation type="submission" date="2018-06" db="EMBL/GenBank/DDBJ databases">
        <title>Comparative genomics reveals the genomic features of Rhizophagus irregularis, R. cerebriforme, R. diaphanum and Gigaspora rosea, and their symbiotic lifestyle signature.</title>
        <authorList>
            <person name="Morin E."/>
            <person name="San Clemente H."/>
            <person name="Chen E.C.H."/>
            <person name="De La Providencia I."/>
            <person name="Hainaut M."/>
            <person name="Kuo A."/>
            <person name="Kohler A."/>
            <person name="Murat C."/>
            <person name="Tang N."/>
            <person name="Roy S."/>
            <person name="Loubradou J."/>
            <person name="Henrissat B."/>
            <person name="Grigoriev I.V."/>
            <person name="Corradi N."/>
            <person name="Roux C."/>
            <person name="Martin F.M."/>
        </authorList>
    </citation>
    <scope>NUCLEOTIDE SEQUENCE [LARGE SCALE GENOMIC DNA]</scope>
    <source>
        <strain evidence="1 2">DAOM 194757</strain>
    </source>
</reference>
<dbReference type="EMBL" id="QKWP01003739">
    <property type="protein sequence ID" value="RIB00712.1"/>
    <property type="molecule type" value="Genomic_DNA"/>
</dbReference>
<evidence type="ECO:0000313" key="1">
    <source>
        <dbReference type="EMBL" id="RIB00712.1"/>
    </source>
</evidence>
<accession>A0A397TRA4</accession>
<organism evidence="1 2">
    <name type="scientific">Gigaspora rosea</name>
    <dbReference type="NCBI Taxonomy" id="44941"/>
    <lineage>
        <taxon>Eukaryota</taxon>
        <taxon>Fungi</taxon>
        <taxon>Fungi incertae sedis</taxon>
        <taxon>Mucoromycota</taxon>
        <taxon>Glomeromycotina</taxon>
        <taxon>Glomeromycetes</taxon>
        <taxon>Diversisporales</taxon>
        <taxon>Gigasporaceae</taxon>
        <taxon>Gigaspora</taxon>
    </lineage>
</organism>
<gene>
    <name evidence="1" type="ORF">C2G38_2301117</name>
</gene>
<dbReference type="AlphaFoldDB" id="A0A397TRA4"/>
<dbReference type="OrthoDB" id="2423517at2759"/>
<evidence type="ECO:0000313" key="2">
    <source>
        <dbReference type="Proteomes" id="UP000266673"/>
    </source>
</evidence>
<protein>
    <submittedName>
        <fullName evidence="1">Uncharacterized protein</fullName>
    </submittedName>
</protein>
<name>A0A397TRA4_9GLOM</name>
<feature type="non-terminal residue" evidence="1">
    <location>
        <position position="1"/>
    </location>
</feature>